<evidence type="ECO:0000313" key="12">
    <source>
        <dbReference type="Proteomes" id="UP000292039"/>
    </source>
</evidence>
<dbReference type="PANTHER" id="PTHR35011">
    <property type="entry name" value="2,3-DIKETO-L-GULONATE TRAP TRANSPORTER SMALL PERMEASE PROTEIN YIAM"/>
    <property type="match status" value="1"/>
</dbReference>
<evidence type="ECO:0000256" key="3">
    <source>
        <dbReference type="ARBA" id="ARBA00022475"/>
    </source>
</evidence>
<feature type="transmembrane region" description="Helical" evidence="9">
    <location>
        <begin position="128"/>
        <end position="150"/>
    </location>
</feature>
<dbReference type="InterPro" id="IPR007387">
    <property type="entry name" value="TRAP_DctQ"/>
</dbReference>
<dbReference type="Pfam" id="PF04290">
    <property type="entry name" value="DctQ"/>
    <property type="match status" value="1"/>
</dbReference>
<sequence length="166" mass="18680">MYGFLYSICRLAGVIAAVLLVTVAGIVTYEIVARYLGMPTRWVHDLAIFLVIIAAFLVQASVMLEDAHVRVDVFVEMMSSKWQRVCFRATLAFALPYVAAMAWNGGVLALDAWETGRMTPGLFRMPYWIPYSAIPLGFGLLFIAMVLQIWRPRRASEKSVQQEEAK</sequence>
<keyword evidence="2 9" id="KW-0813">Transport</keyword>
<dbReference type="RefSeq" id="WP_165390060.1">
    <property type="nucleotide sequence ID" value="NZ_CBCSEB010000009.1"/>
</dbReference>
<comment type="similarity">
    <text evidence="8 9">Belongs to the TRAP transporter small permease family.</text>
</comment>
<evidence type="ECO:0000256" key="6">
    <source>
        <dbReference type="ARBA" id="ARBA00022989"/>
    </source>
</evidence>
<dbReference type="InterPro" id="IPR055348">
    <property type="entry name" value="DctQ"/>
</dbReference>
<evidence type="ECO:0000313" key="11">
    <source>
        <dbReference type="EMBL" id="RZS66735.1"/>
    </source>
</evidence>
<proteinExistence type="inferred from homology"/>
<dbReference type="PANTHER" id="PTHR35011:SF10">
    <property type="entry name" value="TRAP TRANSPORTER SMALL PERMEASE PROTEIN"/>
    <property type="match status" value="1"/>
</dbReference>
<dbReference type="AlphaFoldDB" id="A0A4Q7MER7"/>
<feature type="transmembrane region" description="Helical" evidence="9">
    <location>
        <begin position="12"/>
        <end position="36"/>
    </location>
</feature>
<evidence type="ECO:0000256" key="9">
    <source>
        <dbReference type="RuleBase" id="RU369079"/>
    </source>
</evidence>
<dbReference type="GeneID" id="99725191"/>
<evidence type="ECO:0000256" key="1">
    <source>
        <dbReference type="ARBA" id="ARBA00004429"/>
    </source>
</evidence>
<gene>
    <name evidence="11" type="ORF">EV679_2892</name>
</gene>
<evidence type="ECO:0000256" key="5">
    <source>
        <dbReference type="ARBA" id="ARBA00022692"/>
    </source>
</evidence>
<keyword evidence="7 9" id="KW-0472">Membrane</keyword>
<dbReference type="GO" id="GO:0022857">
    <property type="term" value="F:transmembrane transporter activity"/>
    <property type="evidence" value="ECO:0007669"/>
    <property type="project" value="UniProtKB-UniRule"/>
</dbReference>
<keyword evidence="3" id="KW-1003">Cell membrane</keyword>
<feature type="transmembrane region" description="Helical" evidence="9">
    <location>
        <begin position="85"/>
        <end position="108"/>
    </location>
</feature>
<evidence type="ECO:0000256" key="8">
    <source>
        <dbReference type="ARBA" id="ARBA00038436"/>
    </source>
</evidence>
<keyword evidence="5 9" id="KW-0812">Transmembrane</keyword>
<evidence type="ECO:0000256" key="4">
    <source>
        <dbReference type="ARBA" id="ARBA00022519"/>
    </source>
</evidence>
<dbReference type="EMBL" id="SGWZ01000005">
    <property type="protein sequence ID" value="RZS66735.1"/>
    <property type="molecule type" value="Genomic_DNA"/>
</dbReference>
<evidence type="ECO:0000259" key="10">
    <source>
        <dbReference type="Pfam" id="PF04290"/>
    </source>
</evidence>
<comment type="function">
    <text evidence="9">Part of the tripartite ATP-independent periplasmic (TRAP) transport system.</text>
</comment>
<protein>
    <recommendedName>
        <fullName evidence="9">TRAP transporter small permease protein</fullName>
    </recommendedName>
</protein>
<comment type="subcellular location">
    <subcellularLocation>
        <location evidence="1 9">Cell inner membrane</location>
        <topology evidence="1 9">Multi-pass membrane protein</topology>
    </subcellularLocation>
</comment>
<evidence type="ECO:0000256" key="2">
    <source>
        <dbReference type="ARBA" id="ARBA00022448"/>
    </source>
</evidence>
<keyword evidence="6 9" id="KW-1133">Transmembrane helix</keyword>
<comment type="subunit">
    <text evidence="9">The complex comprises the extracytoplasmic solute receptor protein and the two transmembrane proteins.</text>
</comment>
<evidence type="ECO:0000256" key="7">
    <source>
        <dbReference type="ARBA" id="ARBA00023136"/>
    </source>
</evidence>
<feature type="domain" description="Tripartite ATP-independent periplasmic transporters DctQ component" evidence="10">
    <location>
        <begin position="24"/>
        <end position="153"/>
    </location>
</feature>
<dbReference type="Proteomes" id="UP000292039">
    <property type="component" value="Unassembled WGS sequence"/>
</dbReference>
<reference evidence="11 12" key="1">
    <citation type="submission" date="2019-02" db="EMBL/GenBank/DDBJ databases">
        <title>Genomic Encyclopedia of Type Strains, Phase IV (KMG-IV): sequencing the most valuable type-strain genomes for metagenomic binning, comparative biology and taxonomic classification.</title>
        <authorList>
            <person name="Goeker M."/>
        </authorList>
    </citation>
    <scope>NUCLEOTIDE SEQUENCE [LARGE SCALE GENOMIC DNA]</scope>
    <source>
        <strain evidence="11 12">DSM 16618</strain>
    </source>
</reference>
<feature type="transmembrane region" description="Helical" evidence="9">
    <location>
        <begin position="42"/>
        <end position="64"/>
    </location>
</feature>
<comment type="caution">
    <text evidence="11">The sequence shown here is derived from an EMBL/GenBank/DDBJ whole genome shotgun (WGS) entry which is preliminary data.</text>
</comment>
<dbReference type="GO" id="GO:0015740">
    <property type="term" value="P:C4-dicarboxylate transport"/>
    <property type="evidence" value="ECO:0007669"/>
    <property type="project" value="TreeGrafter"/>
</dbReference>
<keyword evidence="4 9" id="KW-0997">Cell inner membrane</keyword>
<dbReference type="GO" id="GO:0005886">
    <property type="term" value="C:plasma membrane"/>
    <property type="evidence" value="ECO:0007669"/>
    <property type="project" value="UniProtKB-SubCell"/>
</dbReference>
<name>A0A4Q7MER7_9BURK</name>
<accession>A0A4Q7MER7</accession>
<organism evidence="11 12">
    <name type="scientific">Kerstersia gyiorum</name>
    <dbReference type="NCBI Taxonomy" id="206506"/>
    <lineage>
        <taxon>Bacteria</taxon>
        <taxon>Pseudomonadati</taxon>
        <taxon>Pseudomonadota</taxon>
        <taxon>Betaproteobacteria</taxon>
        <taxon>Burkholderiales</taxon>
        <taxon>Alcaligenaceae</taxon>
        <taxon>Kerstersia</taxon>
    </lineage>
</organism>